<evidence type="ECO:0000259" key="3">
    <source>
        <dbReference type="Pfam" id="PF03107"/>
    </source>
</evidence>
<dbReference type="Proteomes" id="UP000593564">
    <property type="component" value="Unassembled WGS sequence"/>
</dbReference>
<dbReference type="PANTHER" id="PTHR47841">
    <property type="entry name" value="DIACYLGLYCEROL KINASE THETA-LIKE-RELATED"/>
    <property type="match status" value="1"/>
</dbReference>
<dbReference type="PANTHER" id="PTHR47841:SF3">
    <property type="entry name" value="OS09G0492800 PROTEIN"/>
    <property type="match status" value="1"/>
</dbReference>
<proteinExistence type="predicted"/>
<gene>
    <name evidence="4" type="ORF">HYC85_008725</name>
</gene>
<reference evidence="4 5" key="2">
    <citation type="submission" date="2020-07" db="EMBL/GenBank/DDBJ databases">
        <title>Genome assembly of wild tea tree DASZ reveals pedigree and selection history of tea varieties.</title>
        <authorList>
            <person name="Zhang W."/>
        </authorList>
    </citation>
    <scope>NUCLEOTIDE SEQUENCE [LARGE SCALE GENOMIC DNA]</scope>
    <source>
        <strain evidence="5">cv. G240</strain>
        <tissue evidence="4">Leaf</tissue>
    </source>
</reference>
<reference evidence="5" key="1">
    <citation type="journal article" date="2020" name="Nat. Commun.">
        <title>Genome assembly of wild tea tree DASZ reveals pedigree and selection history of tea varieties.</title>
        <authorList>
            <person name="Zhang W."/>
            <person name="Zhang Y."/>
            <person name="Qiu H."/>
            <person name="Guo Y."/>
            <person name="Wan H."/>
            <person name="Zhang X."/>
            <person name="Scossa F."/>
            <person name="Alseekh S."/>
            <person name="Zhang Q."/>
            <person name="Wang P."/>
            <person name="Xu L."/>
            <person name="Schmidt M.H."/>
            <person name="Jia X."/>
            <person name="Li D."/>
            <person name="Zhu A."/>
            <person name="Guo F."/>
            <person name="Chen W."/>
            <person name="Ni D."/>
            <person name="Usadel B."/>
            <person name="Fernie A.R."/>
            <person name="Wen W."/>
        </authorList>
    </citation>
    <scope>NUCLEOTIDE SEQUENCE [LARGE SCALE GENOMIC DNA]</scope>
    <source>
        <strain evidence="5">cv. G240</strain>
    </source>
</reference>
<comment type="caution">
    <text evidence="4">The sequence shown here is derived from an EMBL/GenBank/DDBJ whole genome shotgun (WGS) entry which is preliminary data.</text>
</comment>
<evidence type="ECO:0000256" key="1">
    <source>
        <dbReference type="ARBA" id="ARBA00022737"/>
    </source>
</evidence>
<dbReference type="EMBL" id="JACBKZ010000003">
    <property type="protein sequence ID" value="KAF5955869.1"/>
    <property type="molecule type" value="Genomic_DNA"/>
</dbReference>
<keyword evidence="1" id="KW-0677">Repeat</keyword>
<dbReference type="InterPro" id="IPR046349">
    <property type="entry name" value="C1-like_sf"/>
</dbReference>
<accession>A0A7J7HT90</accession>
<feature type="domain" description="DC1" evidence="3">
    <location>
        <begin position="58"/>
        <end position="104"/>
    </location>
</feature>
<feature type="region of interest" description="Disordered" evidence="2">
    <location>
        <begin position="1"/>
        <end position="23"/>
    </location>
</feature>
<feature type="domain" description="DC1" evidence="3">
    <location>
        <begin position="171"/>
        <end position="218"/>
    </location>
</feature>
<evidence type="ECO:0000256" key="2">
    <source>
        <dbReference type="SAM" id="MobiDB-lite"/>
    </source>
</evidence>
<name>A0A7J7HT90_CAMSI</name>
<protein>
    <recommendedName>
        <fullName evidence="3">DC1 domain-containing protein</fullName>
    </recommendedName>
</protein>
<evidence type="ECO:0000313" key="4">
    <source>
        <dbReference type="EMBL" id="KAF5955869.1"/>
    </source>
</evidence>
<feature type="domain" description="DC1" evidence="3">
    <location>
        <begin position="114"/>
        <end position="161"/>
    </location>
</feature>
<dbReference type="SUPFAM" id="SSF57889">
    <property type="entry name" value="Cysteine-rich domain"/>
    <property type="match status" value="1"/>
</dbReference>
<dbReference type="AlphaFoldDB" id="A0A7J7HT90"/>
<sequence length="287" mass="31681">MSTKSFRKYHSMELQASPPPPYQSPTALRVFKKSYSFEFPTSPQPPTIRPEDQILHHPSHQQHPLVRLTTTLPNLFTCSGCKDYGAGKRFACQQCDFQLHEFCALSPPSLDNHPLHPQHLLLFNPKSKQGAKCDICNKPTKGFAFCCSAAACSFQMHPCCAMFSSEMKFSVHPHSLKLISTSGGGDPAGFVCSECKRKRSGWVFRCTVCDYHLHAVCAKDMINGLQANGIKAPVKPNKLASAVRIASMVITQFIGGLVQGIGEGLGQAILQDAMRGRRFVSIRRRTA</sequence>
<dbReference type="Pfam" id="PF03107">
    <property type="entry name" value="C1_2"/>
    <property type="match status" value="3"/>
</dbReference>
<dbReference type="InterPro" id="IPR004146">
    <property type="entry name" value="DC1"/>
</dbReference>
<organism evidence="4 5">
    <name type="scientific">Camellia sinensis</name>
    <name type="common">Tea plant</name>
    <name type="synonym">Thea sinensis</name>
    <dbReference type="NCBI Taxonomy" id="4442"/>
    <lineage>
        <taxon>Eukaryota</taxon>
        <taxon>Viridiplantae</taxon>
        <taxon>Streptophyta</taxon>
        <taxon>Embryophyta</taxon>
        <taxon>Tracheophyta</taxon>
        <taxon>Spermatophyta</taxon>
        <taxon>Magnoliopsida</taxon>
        <taxon>eudicotyledons</taxon>
        <taxon>Gunneridae</taxon>
        <taxon>Pentapetalae</taxon>
        <taxon>asterids</taxon>
        <taxon>Ericales</taxon>
        <taxon>Theaceae</taxon>
        <taxon>Camellia</taxon>
    </lineage>
</organism>
<evidence type="ECO:0000313" key="5">
    <source>
        <dbReference type="Proteomes" id="UP000593564"/>
    </source>
</evidence>
<keyword evidence="5" id="KW-1185">Reference proteome</keyword>